<evidence type="ECO:0000313" key="6">
    <source>
        <dbReference type="Proteomes" id="UP000315677"/>
    </source>
</evidence>
<dbReference type="AlphaFoldDB" id="A0A543DIR9"/>
<dbReference type="InterPro" id="IPR010982">
    <property type="entry name" value="Lambda_DNA-bd_dom_sf"/>
</dbReference>
<dbReference type="InterPro" id="IPR046335">
    <property type="entry name" value="LacI/GalR-like_sensor"/>
</dbReference>
<reference evidence="5 6" key="1">
    <citation type="submission" date="2019-06" db="EMBL/GenBank/DDBJ databases">
        <title>Sequencing the genomes of 1000 actinobacteria strains.</title>
        <authorList>
            <person name="Klenk H.-P."/>
        </authorList>
    </citation>
    <scope>NUCLEOTIDE SEQUENCE [LARGE SCALE GENOMIC DNA]</scope>
    <source>
        <strain evidence="5 6">DSM 45301</strain>
    </source>
</reference>
<proteinExistence type="predicted"/>
<dbReference type="SUPFAM" id="SSF53822">
    <property type="entry name" value="Periplasmic binding protein-like I"/>
    <property type="match status" value="1"/>
</dbReference>
<dbReference type="Proteomes" id="UP000315677">
    <property type="component" value="Unassembled WGS sequence"/>
</dbReference>
<dbReference type="CDD" id="cd06267">
    <property type="entry name" value="PBP1_LacI_sugar_binding-like"/>
    <property type="match status" value="1"/>
</dbReference>
<dbReference type="PROSITE" id="PS50932">
    <property type="entry name" value="HTH_LACI_2"/>
    <property type="match status" value="1"/>
</dbReference>
<evidence type="ECO:0000256" key="1">
    <source>
        <dbReference type="ARBA" id="ARBA00023015"/>
    </source>
</evidence>
<dbReference type="Gene3D" id="3.40.50.2300">
    <property type="match status" value="2"/>
</dbReference>
<sequence>MTAAERLVNAFTMPGGRARPTLREVASAAGVSVATCSYVLSGRSDRVRQLPQDTQDKVREAARRLGYAGNTAARVLRRQRTELIALVYAPPVGPWVDRLTMQCEDVAVAHGYSVIGLPIRHPERAEHSLRVITQGYVDGAIFAPGLADGLDLDRLARSTRAVVAFSEHLEPGPADVVRNHIRAAVGEAVAHLLQTGHRRIGYLSHNDLTAASRSRDLYLGYRDAHEHAGVPVDPALARPGATSREEALVGARALLDAADPPTALISESDRGALATLQVARERGLAVPDDFAVIGVGNTQEAVVSFPALTSVGMAQFDFTEIVEILFARIDEPDRPPRVLDLPWVLERRASA</sequence>
<dbReference type="Pfam" id="PF13377">
    <property type="entry name" value="Peripla_BP_3"/>
    <property type="match status" value="1"/>
</dbReference>
<feature type="domain" description="HTH lacI-type" evidence="4">
    <location>
        <begin position="20"/>
        <end position="78"/>
    </location>
</feature>
<keyword evidence="3" id="KW-0804">Transcription</keyword>
<keyword evidence="1" id="KW-0805">Transcription regulation</keyword>
<evidence type="ECO:0000256" key="2">
    <source>
        <dbReference type="ARBA" id="ARBA00023125"/>
    </source>
</evidence>
<comment type="caution">
    <text evidence="5">The sequence shown here is derived from an EMBL/GenBank/DDBJ whole genome shotgun (WGS) entry which is preliminary data.</text>
</comment>
<protein>
    <submittedName>
        <fullName evidence="5">LacI family transcriptional regulator</fullName>
    </submittedName>
</protein>
<name>A0A543DIR9_9PSEU</name>
<organism evidence="5 6">
    <name type="scientific">Pseudonocardia kunmingensis</name>
    <dbReference type="NCBI Taxonomy" id="630975"/>
    <lineage>
        <taxon>Bacteria</taxon>
        <taxon>Bacillati</taxon>
        <taxon>Actinomycetota</taxon>
        <taxon>Actinomycetes</taxon>
        <taxon>Pseudonocardiales</taxon>
        <taxon>Pseudonocardiaceae</taxon>
        <taxon>Pseudonocardia</taxon>
    </lineage>
</organism>
<gene>
    <name evidence="5" type="ORF">FB558_4986</name>
</gene>
<dbReference type="InterPro" id="IPR028082">
    <property type="entry name" value="Peripla_BP_I"/>
</dbReference>
<evidence type="ECO:0000313" key="5">
    <source>
        <dbReference type="EMBL" id="TQM09236.1"/>
    </source>
</evidence>
<dbReference type="SMART" id="SM00354">
    <property type="entry name" value="HTH_LACI"/>
    <property type="match status" value="1"/>
</dbReference>
<dbReference type="PANTHER" id="PTHR30146:SF109">
    <property type="entry name" value="HTH-TYPE TRANSCRIPTIONAL REGULATOR GALS"/>
    <property type="match status" value="1"/>
</dbReference>
<dbReference type="PANTHER" id="PTHR30146">
    <property type="entry name" value="LACI-RELATED TRANSCRIPTIONAL REPRESSOR"/>
    <property type="match status" value="1"/>
</dbReference>
<dbReference type="EMBL" id="VFPA01000003">
    <property type="protein sequence ID" value="TQM09236.1"/>
    <property type="molecule type" value="Genomic_DNA"/>
</dbReference>
<dbReference type="GO" id="GO:0000976">
    <property type="term" value="F:transcription cis-regulatory region binding"/>
    <property type="evidence" value="ECO:0007669"/>
    <property type="project" value="TreeGrafter"/>
</dbReference>
<dbReference type="InterPro" id="IPR000843">
    <property type="entry name" value="HTH_LacI"/>
</dbReference>
<evidence type="ECO:0000256" key="3">
    <source>
        <dbReference type="ARBA" id="ARBA00023163"/>
    </source>
</evidence>
<dbReference type="Pfam" id="PF00356">
    <property type="entry name" value="LacI"/>
    <property type="match status" value="1"/>
</dbReference>
<accession>A0A543DIR9</accession>
<evidence type="ECO:0000259" key="4">
    <source>
        <dbReference type="PROSITE" id="PS50932"/>
    </source>
</evidence>
<dbReference type="Gene3D" id="1.10.260.40">
    <property type="entry name" value="lambda repressor-like DNA-binding domains"/>
    <property type="match status" value="1"/>
</dbReference>
<dbReference type="GO" id="GO:0003700">
    <property type="term" value="F:DNA-binding transcription factor activity"/>
    <property type="evidence" value="ECO:0007669"/>
    <property type="project" value="TreeGrafter"/>
</dbReference>
<dbReference type="CDD" id="cd01392">
    <property type="entry name" value="HTH_LacI"/>
    <property type="match status" value="1"/>
</dbReference>
<dbReference type="SUPFAM" id="SSF47413">
    <property type="entry name" value="lambda repressor-like DNA-binding domains"/>
    <property type="match status" value="1"/>
</dbReference>
<keyword evidence="6" id="KW-1185">Reference proteome</keyword>
<keyword evidence="2" id="KW-0238">DNA-binding</keyword>